<dbReference type="Pfam" id="PF01469">
    <property type="entry name" value="Pentapeptide_2"/>
    <property type="match status" value="1"/>
</dbReference>
<accession>A0AAW4WJN2</accession>
<dbReference type="InterPro" id="IPR002989">
    <property type="entry name" value="Mycobac_pentapep"/>
</dbReference>
<proteinExistence type="predicted"/>
<dbReference type="RefSeq" id="WP_227710284.1">
    <property type="nucleotide sequence ID" value="NZ_JAJEQW010000010.1"/>
</dbReference>
<name>A0AAW4WJN2_9FIRM</name>
<evidence type="ECO:0000313" key="3">
    <source>
        <dbReference type="Proteomes" id="UP001198893"/>
    </source>
</evidence>
<feature type="domain" description="DUF7666" evidence="1">
    <location>
        <begin position="2"/>
        <end position="87"/>
    </location>
</feature>
<protein>
    <submittedName>
        <fullName evidence="2">Pentapeptide repeat-containing protein</fullName>
    </submittedName>
</protein>
<gene>
    <name evidence="2" type="ORF">LKD47_09495</name>
</gene>
<dbReference type="AlphaFoldDB" id="A0AAW4WJN2"/>
<sequence length="272" mass="31045">MVKGYKVFNPDWTCRDKQYTCPGKFEVYVHGMLFCQTASDCFNYYPFDNKNKVAEVIAYGEVQTDGRMSYTDKLEIVREIQWDEVLRIVNTGKNCIGLCNTGDRNTGDRNTGDYNKGSYNKGNCNIGYGNTGSCNIGDCNTGNCNIGNRNVGDWNKSSFNTGCFNTEEQKITLFNKMSDMTYREWEKSDARYLLEQIPKAVTEWVCAEDMTDKEKTIHQTYKTTGGYLKELDSSECAQHWWDALSDENKAIIKAIPNFDEDIFEECMGIKVG</sequence>
<reference evidence="2" key="1">
    <citation type="submission" date="2021-10" db="EMBL/GenBank/DDBJ databases">
        <title>Anaerobic single-cell dispensing facilitates the cultivation of human gut bacteria.</title>
        <authorList>
            <person name="Afrizal A."/>
        </authorList>
    </citation>
    <scope>NUCLEOTIDE SEQUENCE</scope>
    <source>
        <strain evidence="2">CLA-AA-H204</strain>
    </source>
</reference>
<dbReference type="EMBL" id="JAJEQW010000010">
    <property type="protein sequence ID" value="MCC2242528.1"/>
    <property type="molecule type" value="Genomic_DNA"/>
</dbReference>
<dbReference type="InterPro" id="IPR056083">
    <property type="entry name" value="DUF7666"/>
</dbReference>
<dbReference type="Proteomes" id="UP001198893">
    <property type="component" value="Unassembled WGS sequence"/>
</dbReference>
<organism evidence="2 3">
    <name type="scientific">Roseburia amylophila</name>
    <dbReference type="NCBI Taxonomy" id="2981794"/>
    <lineage>
        <taxon>Bacteria</taxon>
        <taxon>Bacillati</taxon>
        <taxon>Bacillota</taxon>
        <taxon>Clostridia</taxon>
        <taxon>Lachnospirales</taxon>
        <taxon>Lachnospiraceae</taxon>
        <taxon>Roseburia</taxon>
    </lineage>
</organism>
<evidence type="ECO:0000259" key="1">
    <source>
        <dbReference type="Pfam" id="PF24703"/>
    </source>
</evidence>
<dbReference type="Pfam" id="PF24703">
    <property type="entry name" value="DUF7666"/>
    <property type="match status" value="1"/>
</dbReference>
<evidence type="ECO:0000313" key="2">
    <source>
        <dbReference type="EMBL" id="MCC2242528.1"/>
    </source>
</evidence>
<comment type="caution">
    <text evidence="2">The sequence shown here is derived from an EMBL/GenBank/DDBJ whole genome shotgun (WGS) entry which is preliminary data.</text>
</comment>